<dbReference type="EMBL" id="UYRT01081072">
    <property type="protein sequence ID" value="VDN23856.1"/>
    <property type="molecule type" value="Genomic_DNA"/>
</dbReference>
<keyword evidence="2" id="KW-1185">Reference proteome</keyword>
<reference evidence="1 2" key="2">
    <citation type="submission" date="2018-11" db="EMBL/GenBank/DDBJ databases">
        <authorList>
            <consortium name="Pathogen Informatics"/>
        </authorList>
    </citation>
    <scope>NUCLEOTIDE SEQUENCE [LARGE SCALE GENOMIC DNA]</scope>
</reference>
<evidence type="ECO:0000313" key="2">
    <source>
        <dbReference type="Proteomes" id="UP000271098"/>
    </source>
</evidence>
<dbReference type="AlphaFoldDB" id="A0A183DZW7"/>
<dbReference type="OrthoDB" id="5810331at2759"/>
<reference evidence="3" key="1">
    <citation type="submission" date="2016-06" db="UniProtKB">
        <authorList>
            <consortium name="WormBaseParasite"/>
        </authorList>
    </citation>
    <scope>IDENTIFICATION</scope>
</reference>
<accession>A0A183DZW7</accession>
<sequence length="67" mass="7594">MHIISVMFVYYLQCGDAETRPKEMLGGQFYDGRKIVIPLAENASIQLLNHWIQQATSGFMAAFASRK</sequence>
<name>A0A183DZW7_9BILA</name>
<dbReference type="WBParaSite" id="GPUH_0001427601-mRNA-1">
    <property type="protein sequence ID" value="GPUH_0001427601-mRNA-1"/>
    <property type="gene ID" value="GPUH_0001427601"/>
</dbReference>
<proteinExistence type="predicted"/>
<organism evidence="3">
    <name type="scientific">Gongylonema pulchrum</name>
    <dbReference type="NCBI Taxonomy" id="637853"/>
    <lineage>
        <taxon>Eukaryota</taxon>
        <taxon>Metazoa</taxon>
        <taxon>Ecdysozoa</taxon>
        <taxon>Nematoda</taxon>
        <taxon>Chromadorea</taxon>
        <taxon>Rhabditida</taxon>
        <taxon>Spirurina</taxon>
        <taxon>Spiruromorpha</taxon>
        <taxon>Spiruroidea</taxon>
        <taxon>Gongylonematidae</taxon>
        <taxon>Gongylonema</taxon>
    </lineage>
</organism>
<protein>
    <submittedName>
        <fullName evidence="3">Transposase</fullName>
    </submittedName>
</protein>
<dbReference type="Proteomes" id="UP000271098">
    <property type="component" value="Unassembled WGS sequence"/>
</dbReference>
<evidence type="ECO:0000313" key="1">
    <source>
        <dbReference type="EMBL" id="VDN23856.1"/>
    </source>
</evidence>
<gene>
    <name evidence="1" type="ORF">GPUH_LOCUS14258</name>
</gene>
<evidence type="ECO:0000313" key="3">
    <source>
        <dbReference type="WBParaSite" id="GPUH_0001427601-mRNA-1"/>
    </source>
</evidence>